<dbReference type="PANTHER" id="PTHR21272:SF3">
    <property type="entry name" value="CATABOLIC 3-DEHYDROQUINASE"/>
    <property type="match status" value="1"/>
</dbReference>
<evidence type="ECO:0000256" key="3">
    <source>
        <dbReference type="ARBA" id="ARBA00011037"/>
    </source>
</evidence>
<dbReference type="GO" id="GO:0003855">
    <property type="term" value="F:3-dehydroquinate dehydratase activity"/>
    <property type="evidence" value="ECO:0007669"/>
    <property type="project" value="UniProtKB-UniRule"/>
</dbReference>
<dbReference type="NCBIfam" id="NF003804">
    <property type="entry name" value="PRK05395.1-1"/>
    <property type="match status" value="1"/>
</dbReference>
<dbReference type="EC" id="4.2.1.10" evidence="5 7"/>
<protein>
    <recommendedName>
        <fullName evidence="5 7">3-dehydroquinate dehydratase</fullName>
        <shortName evidence="7">3-dehydroquinase</shortName>
        <ecNumber evidence="5 7">4.2.1.10</ecNumber>
    </recommendedName>
    <alternativeName>
        <fullName evidence="7">Type II DHQase</fullName>
    </alternativeName>
</protein>
<evidence type="ECO:0000313" key="10">
    <source>
        <dbReference type="Proteomes" id="UP000295134"/>
    </source>
</evidence>
<dbReference type="NCBIfam" id="NF003807">
    <property type="entry name" value="PRK05395.1-4"/>
    <property type="match status" value="1"/>
</dbReference>
<comment type="catalytic activity">
    <reaction evidence="1 7">
        <text>3-dehydroquinate = 3-dehydroshikimate + H2O</text>
        <dbReference type="Rhea" id="RHEA:21096"/>
        <dbReference type="ChEBI" id="CHEBI:15377"/>
        <dbReference type="ChEBI" id="CHEBI:16630"/>
        <dbReference type="ChEBI" id="CHEBI:32364"/>
        <dbReference type="EC" id="4.2.1.10"/>
    </reaction>
</comment>
<reference evidence="9 10" key="2">
    <citation type="submission" date="2019-03" db="EMBL/GenBank/DDBJ databases">
        <title>Long-read sequencing reveals hyperdense prophage content in a complex bacterial symbiont genome.</title>
        <authorList>
            <person name="Frost C.L."/>
            <person name="Siozios S."/>
            <person name="Nadal-Jimenez P."/>
            <person name="Brockhurst M.A."/>
            <person name="King K.C."/>
            <person name="Darby A.C."/>
            <person name="Hurst G.D.D."/>
        </authorList>
    </citation>
    <scope>NUCLEOTIDE SEQUENCE [LARGE SCALE GENOMIC DNA]</scope>
    <source>
        <strain evidence="9 10">FIN</strain>
    </source>
</reference>
<dbReference type="GO" id="GO:0009073">
    <property type="term" value="P:aromatic amino acid family biosynthetic process"/>
    <property type="evidence" value="ECO:0007669"/>
    <property type="project" value="UniProtKB-KW"/>
</dbReference>
<comment type="subunit">
    <text evidence="4 7">Homododecamer.</text>
</comment>
<dbReference type="Gene3D" id="3.40.50.9100">
    <property type="entry name" value="Dehydroquinase, class II"/>
    <property type="match status" value="1"/>
</dbReference>
<evidence type="ECO:0000256" key="7">
    <source>
        <dbReference type="HAMAP-Rule" id="MF_00169"/>
    </source>
</evidence>
<dbReference type="EMBL" id="CP038613">
    <property type="protein sequence ID" value="QBY45355.1"/>
    <property type="molecule type" value="Genomic_DNA"/>
</dbReference>
<feature type="active site" description="Proton donor" evidence="7">
    <location>
        <position position="116"/>
    </location>
</feature>
<gene>
    <name evidence="7 8" type="primary">aroQ</name>
    <name evidence="8" type="ORF">ARN_28350</name>
    <name evidence="9" type="ORF">ArsFIN_39530</name>
</gene>
<sequence length="178" mass="19973">MSNYQLSVGDTRKMTKDFHILLLNGQNLNMLGTREPSFYGGLTLQDIVNQTSQKAKQLGVKLSHFQSNAEHELINKIHQAQGKVDFILINPAALTHTSVALRDAILSVAIPFYEIHLTNIYAREPFRHHSYLSDIANGVICGFRADSYIFALEAAVKFLIRVEELDADGEPKSNKCKE</sequence>
<evidence type="ECO:0000313" key="8">
    <source>
        <dbReference type="EMBL" id="CBA75306.1"/>
    </source>
</evidence>
<dbReference type="InterPro" id="IPR036441">
    <property type="entry name" value="DHquinase_II_sf"/>
</dbReference>
<dbReference type="InterPro" id="IPR001874">
    <property type="entry name" value="DHquinase_II"/>
</dbReference>
<dbReference type="Proteomes" id="UP000295134">
    <property type="component" value="Chromosome"/>
</dbReference>
<evidence type="ECO:0000256" key="5">
    <source>
        <dbReference type="ARBA" id="ARBA00012060"/>
    </source>
</evidence>
<feature type="binding site" evidence="7">
    <location>
        <begin position="117"/>
        <end position="118"/>
    </location>
    <ligand>
        <name>substrate</name>
    </ligand>
</feature>
<feature type="active site" description="Proton acceptor" evidence="7">
    <location>
        <position position="39"/>
    </location>
</feature>
<evidence type="ECO:0000256" key="4">
    <source>
        <dbReference type="ARBA" id="ARBA00011193"/>
    </source>
</evidence>
<feature type="binding site" evidence="7">
    <location>
        <position position="103"/>
    </location>
    <ligand>
        <name>substrate</name>
    </ligand>
</feature>
<keyword evidence="7" id="KW-0028">Amino-acid biosynthesis</keyword>
<organism evidence="8">
    <name type="scientific">Arsenophonus nasoniae</name>
    <name type="common">son-killer infecting Nasonia vitripennis</name>
    <dbReference type="NCBI Taxonomy" id="638"/>
    <lineage>
        <taxon>Bacteria</taxon>
        <taxon>Pseudomonadati</taxon>
        <taxon>Pseudomonadota</taxon>
        <taxon>Gammaproteobacteria</taxon>
        <taxon>Enterobacterales</taxon>
        <taxon>Morganellaceae</taxon>
        <taxon>Arsenophonus</taxon>
    </lineage>
</organism>
<comment type="function">
    <text evidence="7">Catalyzes a trans-dehydration via an enolate intermediate.</text>
</comment>
<accession>D2U2L0</accession>
<name>D2U2L0_9GAMM</name>
<evidence type="ECO:0000256" key="6">
    <source>
        <dbReference type="ARBA" id="ARBA00023239"/>
    </source>
</evidence>
<proteinExistence type="inferred from homology"/>
<dbReference type="PANTHER" id="PTHR21272">
    <property type="entry name" value="CATABOLIC 3-DEHYDROQUINASE"/>
    <property type="match status" value="1"/>
</dbReference>
<dbReference type="NCBIfam" id="NF003805">
    <property type="entry name" value="PRK05395.1-2"/>
    <property type="match status" value="1"/>
</dbReference>
<feature type="binding site" evidence="7">
    <location>
        <position position="96"/>
    </location>
    <ligand>
        <name>substrate</name>
    </ligand>
</feature>
<dbReference type="NCBIfam" id="TIGR01088">
    <property type="entry name" value="aroQ"/>
    <property type="match status" value="1"/>
</dbReference>
<dbReference type="GO" id="GO:0019631">
    <property type="term" value="P:quinate catabolic process"/>
    <property type="evidence" value="ECO:0007669"/>
    <property type="project" value="TreeGrafter"/>
</dbReference>
<evidence type="ECO:0000313" key="9">
    <source>
        <dbReference type="EMBL" id="QBY45355.1"/>
    </source>
</evidence>
<feature type="binding site" evidence="7">
    <location>
        <position position="90"/>
    </location>
    <ligand>
        <name>substrate</name>
    </ligand>
</feature>
<evidence type="ECO:0000256" key="1">
    <source>
        <dbReference type="ARBA" id="ARBA00001864"/>
    </source>
</evidence>
<dbReference type="EMBL" id="FN545251">
    <property type="protein sequence ID" value="CBA75306.1"/>
    <property type="molecule type" value="Genomic_DNA"/>
</dbReference>
<dbReference type="AlphaFoldDB" id="D2U2L0"/>
<feature type="site" description="Transition state stabilizer" evidence="7">
    <location>
        <position position="34"/>
    </location>
</feature>
<feature type="binding site" evidence="7">
    <location>
        <position position="127"/>
    </location>
    <ligand>
        <name>substrate</name>
    </ligand>
</feature>
<dbReference type="KEGG" id="ans:ArsFIN_39530"/>
<dbReference type="NCBIfam" id="NF003806">
    <property type="entry name" value="PRK05395.1-3"/>
    <property type="match status" value="1"/>
</dbReference>
<dbReference type="HAMAP" id="MF_00169">
    <property type="entry name" value="AroQ"/>
    <property type="match status" value="1"/>
</dbReference>
<dbReference type="GO" id="GO:0008652">
    <property type="term" value="P:amino acid biosynthetic process"/>
    <property type="evidence" value="ECO:0007669"/>
    <property type="project" value="UniProtKB-KW"/>
</dbReference>
<comment type="pathway">
    <text evidence="2 7">Metabolic intermediate biosynthesis; chorismate biosynthesis; chorismate from D-erythrose 4-phosphate and phosphoenolpyruvate: step 3/7.</text>
</comment>
<keyword evidence="6 7" id="KW-0456">Lyase</keyword>
<dbReference type="Pfam" id="PF01220">
    <property type="entry name" value="DHquinase_II"/>
    <property type="match status" value="1"/>
</dbReference>
<reference evidence="8" key="1">
    <citation type="journal article" date="2010" name="Insect Mol. Biol.">
        <title>The draft genome sequence of Arsenophonus nasoniae, son-killer bacterium of Nasonia vitripennis, reveals genes associated with virulence and symbiosis.</title>
        <authorList>
            <person name="Wilkes T."/>
            <person name="Darby A.C."/>
            <person name="Choi J."/>
            <person name="Colborne J.K."/>
            <person name="Werren J.H."/>
            <person name="Hurst G.D.D."/>
        </authorList>
    </citation>
    <scope>NUCLEOTIDE SEQUENCE</scope>
</reference>
<comment type="similarity">
    <text evidence="3 7">Belongs to the type-II 3-dehydroquinase family.</text>
</comment>
<dbReference type="CDD" id="cd00466">
    <property type="entry name" value="DHQase_II"/>
    <property type="match status" value="1"/>
</dbReference>
<dbReference type="SUPFAM" id="SSF52304">
    <property type="entry name" value="Type II 3-dehydroquinate dehydratase"/>
    <property type="match status" value="1"/>
</dbReference>
<dbReference type="UniPathway" id="UPA00053">
    <property type="reaction ID" value="UER00086"/>
</dbReference>
<evidence type="ECO:0000256" key="2">
    <source>
        <dbReference type="ARBA" id="ARBA00004902"/>
    </source>
</evidence>
<dbReference type="GO" id="GO:0009423">
    <property type="term" value="P:chorismate biosynthetic process"/>
    <property type="evidence" value="ECO:0007669"/>
    <property type="project" value="UniProtKB-UniRule"/>
</dbReference>
<keyword evidence="7" id="KW-0057">Aromatic amino acid biosynthesis</keyword>